<evidence type="ECO:0000256" key="1">
    <source>
        <dbReference type="SAM" id="SignalP"/>
    </source>
</evidence>
<accession>A0AA47EHV9</accession>
<gene>
    <name evidence="2" type="ORF">LL038_23100</name>
</gene>
<dbReference type="RefSeq" id="WP_216122707.1">
    <property type="nucleotide sequence ID" value="NZ_CP086239.1"/>
</dbReference>
<dbReference type="Proteomes" id="UP001164733">
    <property type="component" value="Chromosome"/>
</dbReference>
<dbReference type="EMBL" id="CP086239">
    <property type="protein sequence ID" value="WAG60375.1"/>
    <property type="molecule type" value="Genomic_DNA"/>
</dbReference>
<protein>
    <submittedName>
        <fullName evidence="2">Cell wall-binding repeat-containing protein</fullName>
    </submittedName>
</protein>
<dbReference type="AlphaFoldDB" id="A0AA47EHV9"/>
<name>A0AA47EHV9_9CLOT</name>
<feature type="chain" id="PRO_5041248269" evidence="1">
    <location>
        <begin position="26"/>
        <end position="1217"/>
    </location>
</feature>
<keyword evidence="1" id="KW-0732">Signal</keyword>
<proteinExistence type="predicted"/>
<evidence type="ECO:0000313" key="2">
    <source>
        <dbReference type="EMBL" id="WAG60375.1"/>
    </source>
</evidence>
<reference evidence="2" key="1">
    <citation type="submission" date="2021-11" db="EMBL/GenBank/DDBJ databases">
        <title>Clostridia strains as spoilage organisms.</title>
        <authorList>
            <person name="Wambui J."/>
            <person name="Stevens M.J.A."/>
            <person name="Stephan R."/>
        </authorList>
    </citation>
    <scope>NUCLEOTIDE SEQUENCE</scope>
    <source>
        <strain evidence="2">CF009</strain>
    </source>
</reference>
<evidence type="ECO:0000313" key="3">
    <source>
        <dbReference type="Proteomes" id="UP001164733"/>
    </source>
</evidence>
<organism evidence="2 3">
    <name type="scientific">Clostridium estertheticum</name>
    <dbReference type="NCBI Taxonomy" id="238834"/>
    <lineage>
        <taxon>Bacteria</taxon>
        <taxon>Bacillati</taxon>
        <taxon>Bacillota</taxon>
        <taxon>Clostridia</taxon>
        <taxon>Eubacteriales</taxon>
        <taxon>Clostridiaceae</taxon>
        <taxon>Clostridium</taxon>
    </lineage>
</organism>
<feature type="signal peptide" evidence="1">
    <location>
        <begin position="1"/>
        <end position="25"/>
    </location>
</feature>
<sequence length="1217" mass="125687">MNKKITSTALAALMIAGSTSFSAFAAMADGTVVIGTKAYDLTYANDPANATEIAAAVVAGGTVYVKDFNGNWVDNVTGAAVNASVIPAVTYTNSTGTTQIGAGDATVTAATSVTTAAINAKSIKATFNGTIADTSKVVFTVKRGTAVVSTVTAGWNTAKTEATLTNVSNLPVGDYTVNVVNDGKDFGTSTITVAAQKIAKIEITSTRLGLSNISNSTKTQTGFATYKVFDQYGNDITTSSLANGLSYQCGIGAIEGKDGVIKITPSGNINILQLNSVVISAYDTSTGVNANATLSITSQVGTLNDINISGITNADGKELTSQDTSSLFYLTYTATDMSGNPTTDYDMVKNGLILNDQDELTGTNAYITTKVVHDPSDSKKAAIQVQVKSATDALSVDMPIVLTAMTYSGKSSVLTVTLKREAKVNSIQLQTPSENIAVGEDKIIPFVAVDQNGKVLTKYSDVVTSDVSVSGAFFARDADGNAVLRAGDQTGTTGRGTGYSTDGQRTITASVSSASGKYSTITINVQKKVMADTLSLDTSAYKTIMQEKQGTDAAIQRIDFGWDKGGLAVKDQYDRVIDMTTGTDSSNSISQYYVKAVSSSDSVVVSYQDKDKNTMSTDKIGTGNTRIALSAGTAGSATVTFELYNTDPKKSDGTARTAADIASPVDTQSQTFTVLANKDIKDYTMDAVTQTIYADVDHVSKIATDRQIDYKANPKVYGTTASGAKVVLAGKPITSATVDSKDFVLAKGPLTQGGTCAYDDIKVVGLDFADSTKTGSSTRLTVTILGADGDYYTKFADIKSSTVDPVASSIYASVSTEVKGISKDNDTITLTESAGNTYADMLGNSLSQYLSNGKEASTQNIYIGAKDQYGQDSMALSSFLVVDSKSSLANGSTIKVATDGAITGTAVSGDYITVTGTASNGAMKTIKIIFGTSTVSNSTVTTAVAAINAGTPTLANYSDAGVTGVTSSNLAAINVAIAADRVNGLLTITQIKADVAKIVGAPTVVTALATLNDSTTTATMRAAIEDAKLGLDLTVYNKLNSLNKNAVAAKLITALGKLNSGFTSATAVQTEINGTQEMIDVAKTIIDTPEVVATKEFATNLTKINNALLGGTIDNTNKTLTLSDSGAISGTGIFANLETANVTGIKFGDGTLIPIINAAPAVGATPAVVDNYATVKAAVIKYFSDNGIKTGTKVDLTVKGTNGTSVVLSYSLVNAIK</sequence>